<reference evidence="2 3" key="1">
    <citation type="journal article" date="2014" name="PLoS Genet.">
        <title>Phylogenetically driven sequencing of extremely halophilic archaea reveals strategies for static and dynamic osmo-response.</title>
        <authorList>
            <person name="Becker E.A."/>
            <person name="Seitzer P.M."/>
            <person name="Tritt A."/>
            <person name="Larsen D."/>
            <person name="Krusor M."/>
            <person name="Yao A.I."/>
            <person name="Wu D."/>
            <person name="Madern D."/>
            <person name="Eisen J.A."/>
            <person name="Darling A.E."/>
            <person name="Facciotti M.T."/>
        </authorList>
    </citation>
    <scope>NUCLEOTIDE SEQUENCE [LARGE SCALE GENOMIC DNA]</scope>
    <source>
        <strain evidence="2 3">JCM 10879</strain>
    </source>
</reference>
<protein>
    <submittedName>
        <fullName evidence="2">Uncharacterized protein</fullName>
    </submittedName>
</protein>
<evidence type="ECO:0000313" key="2">
    <source>
        <dbReference type="EMBL" id="EMA33871.1"/>
    </source>
</evidence>
<evidence type="ECO:0000256" key="1">
    <source>
        <dbReference type="SAM" id="MobiDB-lite"/>
    </source>
</evidence>
<comment type="caution">
    <text evidence="2">The sequence shown here is derived from an EMBL/GenBank/DDBJ whole genome shotgun (WGS) entry which is preliminary data.</text>
</comment>
<organism evidence="2 3">
    <name type="scientific">Halobiforma nitratireducens JCM 10879</name>
    <dbReference type="NCBI Taxonomy" id="1227454"/>
    <lineage>
        <taxon>Archaea</taxon>
        <taxon>Methanobacteriati</taxon>
        <taxon>Methanobacteriota</taxon>
        <taxon>Stenosarchaea group</taxon>
        <taxon>Halobacteria</taxon>
        <taxon>Halobacteriales</taxon>
        <taxon>Natrialbaceae</taxon>
        <taxon>Halobiforma</taxon>
    </lineage>
</organism>
<evidence type="ECO:0000313" key="3">
    <source>
        <dbReference type="Proteomes" id="UP000011607"/>
    </source>
</evidence>
<proteinExistence type="predicted"/>
<feature type="non-terminal residue" evidence="2">
    <location>
        <position position="1"/>
    </location>
</feature>
<sequence length="73" mass="7270">AVTAANQTSGRPRGPLVSISVPVSCLGEGATRVHTGFGGPDSFGGVERLPNDVQFSPTTANPAGTDTRKCGGS</sequence>
<gene>
    <name evidence="2" type="ORF">C446_13739</name>
</gene>
<dbReference type="EMBL" id="AOMA01000139">
    <property type="protein sequence ID" value="EMA33871.1"/>
    <property type="molecule type" value="Genomic_DNA"/>
</dbReference>
<dbReference type="Proteomes" id="UP000011607">
    <property type="component" value="Unassembled WGS sequence"/>
</dbReference>
<name>M0LK11_9EURY</name>
<feature type="compositionally biased region" description="Polar residues" evidence="1">
    <location>
        <begin position="53"/>
        <end position="64"/>
    </location>
</feature>
<accession>M0LK11</accession>
<feature type="region of interest" description="Disordered" evidence="1">
    <location>
        <begin position="36"/>
        <end position="73"/>
    </location>
</feature>
<dbReference type="STRING" id="1227454.C446_13739"/>
<dbReference type="AlphaFoldDB" id="M0LK11"/>
<keyword evidence="3" id="KW-1185">Reference proteome</keyword>